<dbReference type="Pfam" id="PF21074">
    <property type="entry name" value="GDH_C"/>
    <property type="match status" value="1"/>
</dbReference>
<evidence type="ECO:0000313" key="8">
    <source>
        <dbReference type="Proteomes" id="UP000245086"/>
    </source>
</evidence>
<evidence type="ECO:0000256" key="1">
    <source>
        <dbReference type="ARBA" id="ARBA00023002"/>
    </source>
</evidence>
<proteinExistence type="predicted"/>
<organism evidence="7 8">
    <name type="scientific">Candidatus Phycosocius bacilliformis</name>
    <dbReference type="NCBI Taxonomy" id="1445552"/>
    <lineage>
        <taxon>Bacteria</taxon>
        <taxon>Pseudomonadati</taxon>
        <taxon>Pseudomonadota</taxon>
        <taxon>Alphaproteobacteria</taxon>
        <taxon>Caulobacterales</taxon>
        <taxon>Caulobacterales incertae sedis</taxon>
        <taxon>Candidatus Phycosocius</taxon>
    </lineage>
</organism>
<dbReference type="InterPro" id="IPR049056">
    <property type="entry name" value="NAD_Glu_DH_HM3"/>
</dbReference>
<evidence type="ECO:0000259" key="5">
    <source>
        <dbReference type="Pfam" id="PF21076"/>
    </source>
</evidence>
<dbReference type="RefSeq" id="WP_108985585.1">
    <property type="nucleotide sequence ID" value="NZ_BFBR01000007.1"/>
</dbReference>
<dbReference type="Pfam" id="PF21079">
    <property type="entry name" value="GDH_HM2"/>
    <property type="match status" value="1"/>
</dbReference>
<dbReference type="Proteomes" id="UP000245086">
    <property type="component" value="Unassembled WGS sequence"/>
</dbReference>
<dbReference type="Pfam" id="PF05088">
    <property type="entry name" value="Bac_GDH_CD"/>
    <property type="match status" value="1"/>
</dbReference>
<dbReference type="InterPro" id="IPR046346">
    <property type="entry name" value="Aminoacid_DH-like_N_sf"/>
</dbReference>
<comment type="caution">
    <text evidence="7">The sequence shown here is derived from an EMBL/GenBank/DDBJ whole genome shotgun (WGS) entry which is preliminary data.</text>
</comment>
<sequence>MSVYATDRRILPDDLISAALAFPSFKSGGHLDAAAESFLTQIAQDATEDDVQGLTSADLAALADGFWRWTSHKRADAQDIRLIEGKGADGKPLGRDILEICGPDMPFLVDSVMGEIGAQGVEVRAMFHPIVSLSRDPDGVRQPGGVPAAESFIQVHLPPTPPSKRDAILMGVRETLQDVRLSVVDYQAMKSRMNNAIRDLAVAKTKATADEIAESIAFLKWLVADHFVFFGVRSYDYPRDTNGAWIKDEPDIREDLNLGILRDPLRMVLRRLNEPSVLSDAVRAYIEEPSPIIVAKSNLRSRVHRRTVMDYIGVKRFGDNGEVLGEDRFVGLFTAEAYDQMVRDVPMLRGKTERVIARAGLVPGSHNDKRLRNIVENYPRDELFQIEEDDLLRIALGVQHLMDRPRTKVFVRRDRFDRFMSVLVFVPRDRYNSDVREKIGLALAEAYGGRLSAFYPLFGDAPLARVHYVIGVTANQHANPEVEALEARIADITRTWEDGVEALAEGKPRTFQNYLGGFPPGYRDIFDAAEALRDIEELEQVQGDDVRVRAYRRDDDHNTILRAKLYKMGDPTALSAAVPIFESMGLYVVSETPHRVSRKTPDNHEIVWVQDVSMRTANGKPLDFKVVEGSFEEAVAAIWAGRAENDGFNRLILKLGVSWREAALVRALARWRGQTGLDPSEVVQQQAVAEYPEITRAILNLFRIRFDPDFGAKKARETAAKAEMTTILGLLDQVPSLDADRVLRRLAQLVMAIQRTNYYQPGPDGGPKSYMSFKIATREIDEVPDPKPYREIWVWSPQVEGAHLRFGPVARGGLRWSDRRDDFRTEVLGLVKAQQVKNAVIVPVGSKGAFFPKTLPRNGSRDDIQAVAIEAYKTFLRGLLDLTDNIAGDGGIIPPRSVIRWDQDDPYLVVAADKGTATFSDIANAISADYGHWLGDAFASGGSVGYDHKKMGITARGGWEAVKRHFREMGHDTQTQPFTVIGVGDMSGDVFGNGMLLSRKIRLVAAFDHRDIFIDPEPDLDASFAERQRLFTLPRSSWADYDASLISHGGGVYSRAAKSIPLSPQLKALTGLEGAEASPTDLMHALLKAPCDLIWFGGIGTYVKARSESHAEVGDKANDILRVDGQDLRCKVIGEGANLGLTQRGRIEAAQAGVRLNTDAIDNSAGVDSSDHEVNIKILLNGLVRAGHMTMEARDVLLAEMTDDVATHVLRHNYAQTLAISLQEATARQDLDAHERFIERLEASGRLSRKVEFLPSTEEFRNRRANRAGLTRPELSVLTAYGKLALFDDLIASDAPDDPWFEDTLITYFPPGCRQFSEAMANHRLRREIIATILSNKMVDLGGAGFMDRVRESAVADTGSIARAFAAARAIFGLDGAIDAVNGLDLKVPASVQLDLMMEILTVLRRQSFWLARRASRGDGAGLRSVGDLVSTYSAGVQTLSGLIQDVVSPFEKARLETRVTALTEAGAPAGLAKSIAGLLPLTSATDIVDIAAAKALPVEAVARLYHALGAAVGFDEIRAAAGQTSTPDHWDRVATRRLIEEFMGEQAGLTGTVCDHAANLGQAGASAAWARAVVESWSKLNNGELARTRSALSELRASQGGWSFAKLAIANTQLKELSETARA</sequence>
<reference evidence="7 8" key="1">
    <citation type="journal article" date="2018" name="Genome Announc.">
        <title>Draft Genome Sequence of "Candidatus Phycosocius bacilliformis," an Alphaproteobacterial Ectosymbiont of the Hydrocarbon-Producing Green Alga Botryococcus braunii.</title>
        <authorList>
            <person name="Tanabe Y."/>
            <person name="Yamaguchi H."/>
            <person name="Watanabe M.M."/>
        </authorList>
    </citation>
    <scope>NUCLEOTIDE SEQUENCE [LARGE SCALE GENOMIC DNA]</scope>
    <source>
        <strain evidence="7 8">BOTRYCO-2</strain>
    </source>
</reference>
<dbReference type="InterPro" id="IPR048381">
    <property type="entry name" value="GDH_C"/>
</dbReference>
<dbReference type="PANTHER" id="PTHR43403:SF1">
    <property type="entry name" value="NAD-SPECIFIC GLUTAMATE DEHYDROGENASE"/>
    <property type="match status" value="1"/>
</dbReference>
<keyword evidence="8" id="KW-1185">Reference proteome</keyword>
<dbReference type="EMBL" id="BFBR01000007">
    <property type="protein sequence ID" value="GBF58731.1"/>
    <property type="molecule type" value="Genomic_DNA"/>
</dbReference>
<dbReference type="SUPFAM" id="SSF51735">
    <property type="entry name" value="NAD(P)-binding Rossmann-fold domains"/>
    <property type="match status" value="1"/>
</dbReference>
<feature type="domain" description="NAD-glutamate dehydrogenase catalytic" evidence="2">
    <location>
        <begin position="728"/>
        <end position="1222"/>
    </location>
</feature>
<dbReference type="Gene3D" id="3.40.50.720">
    <property type="entry name" value="NAD(P)-binding Rossmann-like Domain"/>
    <property type="match status" value="1"/>
</dbReference>
<dbReference type="Pfam" id="PF21073">
    <property type="entry name" value="GDH_HM1"/>
    <property type="match status" value="1"/>
</dbReference>
<dbReference type="InterPro" id="IPR049058">
    <property type="entry name" value="NAD_Glu_DH_HM2"/>
</dbReference>
<accession>A0A2P2ECG3</accession>
<dbReference type="GO" id="GO:0004352">
    <property type="term" value="F:glutamate dehydrogenase (NAD+) activity"/>
    <property type="evidence" value="ECO:0007669"/>
    <property type="project" value="UniProtKB-EC"/>
</dbReference>
<dbReference type="Pfam" id="PF21077">
    <property type="entry name" value="GDH_ACT3"/>
    <property type="match status" value="1"/>
</dbReference>
<gene>
    <name evidence="7" type="primary">gdhB</name>
    <name evidence="7" type="ORF">PbB2_02419</name>
</gene>
<dbReference type="InterPro" id="IPR036291">
    <property type="entry name" value="NAD(P)-bd_dom_sf"/>
</dbReference>
<evidence type="ECO:0000313" key="7">
    <source>
        <dbReference type="EMBL" id="GBF58731.1"/>
    </source>
</evidence>
<dbReference type="EC" id="1.4.1.2" evidence="7"/>
<dbReference type="InterPro" id="IPR049064">
    <property type="entry name" value="NAD_Glu_DH_ACT3"/>
</dbReference>
<protein>
    <submittedName>
        <fullName evidence="7">NAD-specific glutamate dehydrogenase</fullName>
        <ecNumber evidence="7">1.4.1.2</ecNumber>
    </submittedName>
</protein>
<feature type="domain" description="NAD-glutamate dehydrogenase ACT2" evidence="5">
    <location>
        <begin position="408"/>
        <end position="497"/>
    </location>
</feature>
<dbReference type="InterPro" id="IPR024727">
    <property type="entry name" value="NAD_Glu_DH_N_ACT1"/>
</dbReference>
<feature type="domain" description="NAD-specific glutamate dehydrogenase C-terminal" evidence="3">
    <location>
        <begin position="1268"/>
        <end position="1616"/>
    </location>
</feature>
<dbReference type="InterPro" id="IPR049062">
    <property type="entry name" value="NAD_Glu_DH_ACT2"/>
</dbReference>
<dbReference type="GO" id="GO:0004069">
    <property type="term" value="F:L-aspartate:2-oxoglutarate aminotransferase activity"/>
    <property type="evidence" value="ECO:0007669"/>
    <property type="project" value="InterPro"/>
</dbReference>
<dbReference type="Pfam" id="PF21076">
    <property type="entry name" value="GDH_ACT2"/>
    <property type="match status" value="1"/>
</dbReference>
<dbReference type="Pfam" id="PF21078">
    <property type="entry name" value="GDH_HM3"/>
    <property type="match status" value="1"/>
</dbReference>
<evidence type="ECO:0000259" key="3">
    <source>
        <dbReference type="Pfam" id="PF21074"/>
    </source>
</evidence>
<keyword evidence="1 7" id="KW-0560">Oxidoreductase</keyword>
<evidence type="ECO:0000259" key="4">
    <source>
        <dbReference type="Pfam" id="PF21075"/>
    </source>
</evidence>
<dbReference type="InterPro" id="IPR007780">
    <property type="entry name" value="NAD_Glu_DH_bac"/>
</dbReference>
<feature type="domain" description="NAD-glutamate dehydrogenase N-terminal ACT1" evidence="4">
    <location>
        <begin position="38"/>
        <end position="140"/>
    </location>
</feature>
<evidence type="ECO:0000259" key="2">
    <source>
        <dbReference type="Pfam" id="PF05088"/>
    </source>
</evidence>
<name>A0A2P2ECG3_9PROT</name>
<dbReference type="InterPro" id="IPR049059">
    <property type="entry name" value="NAD_Glu_DH_HM1"/>
</dbReference>
<feature type="domain" description="NAD-glutamate dehydrogenase ACT3" evidence="6">
    <location>
        <begin position="546"/>
        <end position="624"/>
    </location>
</feature>
<dbReference type="Pfam" id="PF21075">
    <property type="entry name" value="GDH_ACT1"/>
    <property type="match status" value="1"/>
</dbReference>
<evidence type="ECO:0000259" key="6">
    <source>
        <dbReference type="Pfam" id="PF21077"/>
    </source>
</evidence>
<dbReference type="SUPFAM" id="SSF53223">
    <property type="entry name" value="Aminoacid dehydrogenase-like, N-terminal domain"/>
    <property type="match status" value="1"/>
</dbReference>
<dbReference type="InterPro" id="IPR028971">
    <property type="entry name" value="NAD-GDH_cat"/>
</dbReference>
<dbReference type="PIRSF" id="PIRSF036761">
    <property type="entry name" value="GDH_Mll4104"/>
    <property type="match status" value="1"/>
</dbReference>
<dbReference type="OrthoDB" id="9758052at2"/>
<dbReference type="GO" id="GO:0006538">
    <property type="term" value="P:L-glutamate catabolic process"/>
    <property type="evidence" value="ECO:0007669"/>
    <property type="project" value="InterPro"/>
</dbReference>
<dbReference type="PANTHER" id="PTHR43403">
    <property type="entry name" value="NAD-SPECIFIC GLUTAMATE DEHYDROGENASE"/>
    <property type="match status" value="1"/>
</dbReference>